<evidence type="ECO:0000313" key="1">
    <source>
        <dbReference type="EMBL" id="KAH1174562.1"/>
    </source>
</evidence>
<organism evidence="1 2">
    <name type="scientific">Mauremys mutica</name>
    <name type="common">yellowpond turtle</name>
    <dbReference type="NCBI Taxonomy" id="74926"/>
    <lineage>
        <taxon>Eukaryota</taxon>
        <taxon>Metazoa</taxon>
        <taxon>Chordata</taxon>
        <taxon>Craniata</taxon>
        <taxon>Vertebrata</taxon>
        <taxon>Euteleostomi</taxon>
        <taxon>Archelosauria</taxon>
        <taxon>Testudinata</taxon>
        <taxon>Testudines</taxon>
        <taxon>Cryptodira</taxon>
        <taxon>Durocryptodira</taxon>
        <taxon>Testudinoidea</taxon>
        <taxon>Geoemydidae</taxon>
        <taxon>Geoemydinae</taxon>
        <taxon>Mauremys</taxon>
    </lineage>
</organism>
<accession>A0A9D3X6U6</accession>
<reference evidence="1" key="1">
    <citation type="submission" date="2021-09" db="EMBL/GenBank/DDBJ databases">
        <title>The genome of Mauremys mutica provides insights into the evolution of semi-aquatic lifestyle.</title>
        <authorList>
            <person name="Gong S."/>
            <person name="Gao Y."/>
        </authorList>
    </citation>
    <scope>NUCLEOTIDE SEQUENCE</scope>
    <source>
        <strain evidence="1">MM-2020</strain>
        <tissue evidence="1">Muscle</tissue>
    </source>
</reference>
<name>A0A9D3X6U6_9SAUR</name>
<protein>
    <submittedName>
        <fullName evidence="1">Uncharacterized protein</fullName>
    </submittedName>
</protein>
<evidence type="ECO:0000313" key="2">
    <source>
        <dbReference type="Proteomes" id="UP000827986"/>
    </source>
</evidence>
<dbReference type="Proteomes" id="UP000827986">
    <property type="component" value="Unassembled WGS sequence"/>
</dbReference>
<comment type="caution">
    <text evidence="1">The sequence shown here is derived from an EMBL/GenBank/DDBJ whole genome shotgun (WGS) entry which is preliminary data.</text>
</comment>
<keyword evidence="2" id="KW-1185">Reference proteome</keyword>
<gene>
    <name evidence="1" type="ORF">KIL84_008553</name>
</gene>
<proteinExistence type="predicted"/>
<sequence>MSASIVTQRQPPQLPERLSKFFQDMQVSAALLLGCTNKPSVDAVSCTLPNQMQPCLHTCTFRRVLRGRIDTDLAVAVRSAPSCVTHSSLLMQVGPTALRVSVFESPQNHGWSHELYLPGQRGSCDRERGGAVEY</sequence>
<dbReference type="AlphaFoldDB" id="A0A9D3X6U6"/>
<dbReference type="EMBL" id="JAHDVG010000479">
    <property type="protein sequence ID" value="KAH1174562.1"/>
    <property type="molecule type" value="Genomic_DNA"/>
</dbReference>